<dbReference type="SUPFAM" id="SSF55874">
    <property type="entry name" value="ATPase domain of HSP90 chaperone/DNA topoisomerase II/histidine kinase"/>
    <property type="match status" value="1"/>
</dbReference>
<dbReference type="PROSITE" id="PS50885">
    <property type="entry name" value="HAMP"/>
    <property type="match status" value="1"/>
</dbReference>
<protein>
    <recommendedName>
        <fullName evidence="3">histidine kinase</fullName>
        <ecNumber evidence="3">2.7.13.3</ecNumber>
    </recommendedName>
</protein>
<gene>
    <name evidence="19" type="primary">envZ</name>
    <name evidence="18" type="ORF">F888_00740</name>
    <name evidence="19" type="ORF">GCM10007354_21240</name>
</gene>
<keyword evidence="13" id="KW-0902">Two-component regulatory system</keyword>
<dbReference type="Pfam" id="PF02518">
    <property type="entry name" value="HATPase_c"/>
    <property type="match status" value="1"/>
</dbReference>
<dbReference type="InterPro" id="IPR004358">
    <property type="entry name" value="Sig_transdc_His_kin-like_C"/>
</dbReference>
<keyword evidence="12 15" id="KW-1133">Transmembrane helix</keyword>
<dbReference type="PRINTS" id="PR00344">
    <property type="entry name" value="BCTRLSENSOR"/>
</dbReference>
<feature type="transmembrane region" description="Helical" evidence="15">
    <location>
        <begin position="186"/>
        <end position="205"/>
    </location>
</feature>
<feature type="domain" description="Histidine kinase" evidence="16">
    <location>
        <begin position="267"/>
        <end position="462"/>
    </location>
</feature>
<feature type="domain" description="HAMP" evidence="17">
    <location>
        <begin position="206"/>
        <end position="259"/>
    </location>
</feature>
<evidence type="ECO:0000256" key="5">
    <source>
        <dbReference type="ARBA" id="ARBA00022519"/>
    </source>
</evidence>
<dbReference type="SMART" id="SM00388">
    <property type="entry name" value="HisKA"/>
    <property type="match status" value="1"/>
</dbReference>
<keyword evidence="20" id="KW-1185">Reference proteome</keyword>
<dbReference type="InterPro" id="IPR005467">
    <property type="entry name" value="His_kinase_dom"/>
</dbReference>
<dbReference type="Pfam" id="PF00672">
    <property type="entry name" value="HAMP"/>
    <property type="match status" value="1"/>
</dbReference>
<evidence type="ECO:0000256" key="6">
    <source>
        <dbReference type="ARBA" id="ARBA00022553"/>
    </source>
</evidence>
<dbReference type="Pfam" id="PF00512">
    <property type="entry name" value="HisKA"/>
    <property type="match status" value="1"/>
</dbReference>
<dbReference type="GO" id="GO:0005524">
    <property type="term" value="F:ATP binding"/>
    <property type="evidence" value="ECO:0007669"/>
    <property type="project" value="UniProtKB-KW"/>
</dbReference>
<keyword evidence="4" id="KW-1003">Cell membrane</keyword>
<sequence length="484" mass="55910">MKLEPIDPQEFTEFAAYSERPRTKWERFLDKIKPRSAAMRTTILVLFMVFFSLFMSLWFFWRTLYLPELQQHARYLAIELELVNNPDIRILHRDSEVDVDTWLKNRIGIEYVTDPKEFPRVEDKFLAELFTNQIEEKLAKELGVKDVTVYFKFKPIPRIWIQTPEMNGNWVREPLKTYTNYSVELIAGWLFGVPIVSSIIILILVRQMNRPLRRLQNTANNYSKTGKAPYLDTNHGPLEIRQVNQAFNHMVYTLEQTERDRQIMLAGISHDLRTPLTRIRLTAEMLPDEFFREGLIYDVDDMDAILNQFISYMRDGSDEELTETNLNSLLQELVVQFKPLDIRFEAQELPIIAARSLSLKRLIANLINNAKRYGAEPIELSASHVDDHILITVADHGEGIPPDQVEELMQPFVRGNSARTIQGSGLGLAIVKRIVDIHQGQISIRNREQGGLEVVISLPIPTVEASEPANNAIDKIKQTLTGHF</sequence>
<dbReference type="InterPro" id="IPR036890">
    <property type="entry name" value="HATPase_C_sf"/>
</dbReference>
<keyword evidence="7" id="KW-0808">Transferase</keyword>
<evidence type="ECO:0000256" key="1">
    <source>
        <dbReference type="ARBA" id="ARBA00000085"/>
    </source>
</evidence>
<dbReference type="SUPFAM" id="SSF47384">
    <property type="entry name" value="Homodimeric domain of signal transducing histidine kinase"/>
    <property type="match status" value="1"/>
</dbReference>
<keyword evidence="11" id="KW-0067">ATP-binding</keyword>
<evidence type="ECO:0000256" key="9">
    <source>
        <dbReference type="ARBA" id="ARBA00022741"/>
    </source>
</evidence>
<dbReference type="AlphaFoldDB" id="N9RLR2"/>
<keyword evidence="6" id="KW-0597">Phosphoprotein</keyword>
<dbReference type="HOGENOM" id="CLU_000445_89_27_6"/>
<dbReference type="GO" id="GO:0005886">
    <property type="term" value="C:plasma membrane"/>
    <property type="evidence" value="ECO:0007669"/>
    <property type="project" value="UniProtKB-SubCell"/>
</dbReference>
<dbReference type="Proteomes" id="UP000652691">
    <property type="component" value="Unassembled WGS sequence"/>
</dbReference>
<dbReference type="Proteomes" id="UP000013200">
    <property type="component" value="Unassembled WGS sequence"/>
</dbReference>
<feature type="transmembrane region" description="Helical" evidence="15">
    <location>
        <begin position="37"/>
        <end position="61"/>
    </location>
</feature>
<evidence type="ECO:0000256" key="2">
    <source>
        <dbReference type="ARBA" id="ARBA00004429"/>
    </source>
</evidence>
<evidence type="ECO:0000313" key="19">
    <source>
        <dbReference type="EMBL" id="GGH36984.1"/>
    </source>
</evidence>
<evidence type="ECO:0000256" key="12">
    <source>
        <dbReference type="ARBA" id="ARBA00022989"/>
    </source>
</evidence>
<evidence type="ECO:0000259" key="17">
    <source>
        <dbReference type="PROSITE" id="PS50885"/>
    </source>
</evidence>
<evidence type="ECO:0000256" key="13">
    <source>
        <dbReference type="ARBA" id="ARBA00023012"/>
    </source>
</evidence>
<dbReference type="EMBL" id="APSA01000003">
    <property type="protein sequence ID" value="ENX40097.1"/>
    <property type="molecule type" value="Genomic_DNA"/>
</dbReference>
<reference evidence="19 21" key="2">
    <citation type="journal article" date="2014" name="Int. J. Syst. Evol. Microbiol.">
        <title>Complete genome sequence of Corynebacterium casei LMG S-19264T (=DSM 44701T), isolated from a smear-ripened cheese.</title>
        <authorList>
            <consortium name="US DOE Joint Genome Institute (JGI-PGF)"/>
            <person name="Walter F."/>
            <person name="Albersmeier A."/>
            <person name="Kalinowski J."/>
            <person name="Ruckert C."/>
        </authorList>
    </citation>
    <scope>NUCLEOTIDE SEQUENCE [LARGE SCALE GENOMIC DNA]</scope>
    <source>
        <strain evidence="19 21">CCM 8635</strain>
    </source>
</reference>
<dbReference type="PANTHER" id="PTHR44936:SF5">
    <property type="entry name" value="SENSOR HISTIDINE KINASE ENVZ"/>
    <property type="match status" value="1"/>
</dbReference>
<comment type="subcellular location">
    <subcellularLocation>
        <location evidence="2">Cell inner membrane</location>
        <topology evidence="2">Multi-pass membrane protein</topology>
    </subcellularLocation>
</comment>
<keyword evidence="9" id="KW-0547">Nucleotide-binding</keyword>
<evidence type="ECO:0000313" key="20">
    <source>
        <dbReference type="Proteomes" id="UP000013200"/>
    </source>
</evidence>
<evidence type="ECO:0000256" key="8">
    <source>
        <dbReference type="ARBA" id="ARBA00022692"/>
    </source>
</evidence>
<evidence type="ECO:0000256" key="7">
    <source>
        <dbReference type="ARBA" id="ARBA00022679"/>
    </source>
</evidence>
<dbReference type="CDD" id="cd00082">
    <property type="entry name" value="HisKA"/>
    <property type="match status" value="1"/>
</dbReference>
<dbReference type="InterPro" id="IPR003660">
    <property type="entry name" value="HAMP_dom"/>
</dbReference>
<dbReference type="InterPro" id="IPR036097">
    <property type="entry name" value="HisK_dim/P_sf"/>
</dbReference>
<dbReference type="Gene3D" id="3.30.565.10">
    <property type="entry name" value="Histidine kinase-like ATPase, C-terminal domain"/>
    <property type="match status" value="1"/>
</dbReference>
<dbReference type="EC" id="2.7.13.3" evidence="3"/>
<dbReference type="InterPro" id="IPR003661">
    <property type="entry name" value="HisK_dim/P_dom"/>
</dbReference>
<keyword evidence="14 15" id="KW-0472">Membrane</keyword>
<keyword evidence="10 19" id="KW-0418">Kinase</keyword>
<dbReference type="SMART" id="SM00387">
    <property type="entry name" value="HATPase_c"/>
    <property type="match status" value="1"/>
</dbReference>
<dbReference type="InterPro" id="IPR050980">
    <property type="entry name" value="2C_sensor_his_kinase"/>
</dbReference>
<evidence type="ECO:0000256" key="15">
    <source>
        <dbReference type="SAM" id="Phobius"/>
    </source>
</evidence>
<evidence type="ECO:0000313" key="18">
    <source>
        <dbReference type="EMBL" id="ENX40097.1"/>
    </source>
</evidence>
<proteinExistence type="predicted"/>
<keyword evidence="5" id="KW-0997">Cell inner membrane</keyword>
<evidence type="ECO:0000256" key="3">
    <source>
        <dbReference type="ARBA" id="ARBA00012438"/>
    </source>
</evidence>
<dbReference type="STRING" id="1217698.F888_00740"/>
<dbReference type="GeneID" id="80104698"/>
<organism evidence="18 20">
    <name type="scientific">Acinetobacter courvalinii</name>
    <dbReference type="NCBI Taxonomy" id="280147"/>
    <lineage>
        <taxon>Bacteria</taxon>
        <taxon>Pseudomonadati</taxon>
        <taxon>Pseudomonadota</taxon>
        <taxon>Gammaproteobacteria</taxon>
        <taxon>Moraxellales</taxon>
        <taxon>Moraxellaceae</taxon>
        <taxon>Acinetobacter</taxon>
    </lineage>
</organism>
<evidence type="ECO:0000259" key="16">
    <source>
        <dbReference type="PROSITE" id="PS50109"/>
    </source>
</evidence>
<evidence type="ECO:0000256" key="11">
    <source>
        <dbReference type="ARBA" id="ARBA00022840"/>
    </source>
</evidence>
<name>N9RLR2_9GAMM</name>
<reference evidence="19" key="3">
    <citation type="submission" date="2024-03" db="EMBL/GenBank/DDBJ databases">
        <authorList>
            <person name="Sun Q."/>
            <person name="Sedlacek I."/>
        </authorList>
    </citation>
    <scope>NUCLEOTIDE SEQUENCE</scope>
    <source>
        <strain evidence="19">CCM 8635</strain>
    </source>
</reference>
<comment type="catalytic activity">
    <reaction evidence="1">
        <text>ATP + protein L-histidine = ADP + protein N-phospho-L-histidine.</text>
        <dbReference type="EC" id="2.7.13.3"/>
    </reaction>
</comment>
<keyword evidence="8 15" id="KW-0812">Transmembrane</keyword>
<dbReference type="RefSeq" id="WP_005282612.1">
    <property type="nucleotide sequence ID" value="NZ_BMDA01000002.1"/>
</dbReference>
<dbReference type="PATRIC" id="fig|1217698.3.peg.717"/>
<dbReference type="Gene3D" id="1.10.287.130">
    <property type="match status" value="1"/>
</dbReference>
<evidence type="ECO:0000313" key="21">
    <source>
        <dbReference type="Proteomes" id="UP000652691"/>
    </source>
</evidence>
<evidence type="ECO:0000256" key="10">
    <source>
        <dbReference type="ARBA" id="ARBA00022777"/>
    </source>
</evidence>
<dbReference type="PANTHER" id="PTHR44936">
    <property type="entry name" value="SENSOR PROTEIN CREC"/>
    <property type="match status" value="1"/>
</dbReference>
<dbReference type="InterPro" id="IPR003594">
    <property type="entry name" value="HATPase_dom"/>
</dbReference>
<evidence type="ECO:0000256" key="14">
    <source>
        <dbReference type="ARBA" id="ARBA00023136"/>
    </source>
</evidence>
<evidence type="ECO:0000256" key="4">
    <source>
        <dbReference type="ARBA" id="ARBA00022475"/>
    </source>
</evidence>
<dbReference type="PROSITE" id="PS50109">
    <property type="entry name" value="HIS_KIN"/>
    <property type="match status" value="1"/>
</dbReference>
<comment type="caution">
    <text evidence="18">The sequence shown here is derived from an EMBL/GenBank/DDBJ whole genome shotgun (WGS) entry which is preliminary data.</text>
</comment>
<reference evidence="18 20" key="1">
    <citation type="submission" date="2013-02" db="EMBL/GenBank/DDBJ databases">
        <title>The Genome Sequence of Acinetobacter sp. NIPH 3623.</title>
        <authorList>
            <consortium name="The Broad Institute Genome Sequencing Platform"/>
            <consortium name="The Broad Institute Genome Sequencing Center for Infectious Disease"/>
            <person name="Cerqueira G."/>
            <person name="Feldgarden M."/>
            <person name="Courvalin P."/>
            <person name="Perichon B."/>
            <person name="Grillot-Courvalin C."/>
            <person name="Clermont D."/>
            <person name="Rocha E."/>
            <person name="Yoon E.-J."/>
            <person name="Nemec A."/>
            <person name="Walker B."/>
            <person name="Young S.K."/>
            <person name="Zeng Q."/>
            <person name="Gargeya S."/>
            <person name="Fitzgerald M."/>
            <person name="Haas B."/>
            <person name="Abouelleil A."/>
            <person name="Alvarado L."/>
            <person name="Arachchi H.M."/>
            <person name="Berlin A.M."/>
            <person name="Chapman S.B."/>
            <person name="Dewar J."/>
            <person name="Goldberg J."/>
            <person name="Griggs A."/>
            <person name="Gujja S."/>
            <person name="Hansen M."/>
            <person name="Howarth C."/>
            <person name="Imamovic A."/>
            <person name="Larimer J."/>
            <person name="McCowan C."/>
            <person name="Murphy C."/>
            <person name="Neiman D."/>
            <person name="Pearson M."/>
            <person name="Priest M."/>
            <person name="Roberts A."/>
            <person name="Saif S."/>
            <person name="Shea T."/>
            <person name="Sisk P."/>
            <person name="Sykes S."/>
            <person name="Wortman J."/>
            <person name="Nusbaum C."/>
            <person name="Birren B."/>
        </authorList>
    </citation>
    <scope>NUCLEOTIDE SEQUENCE [LARGE SCALE GENOMIC DNA]</scope>
    <source>
        <strain evidence="18 20">NIPH 3623</strain>
    </source>
</reference>
<dbReference type="EMBL" id="BMDA01000002">
    <property type="protein sequence ID" value="GGH36984.1"/>
    <property type="molecule type" value="Genomic_DNA"/>
</dbReference>
<accession>N9RLR2</accession>
<dbReference type="SMART" id="SM00304">
    <property type="entry name" value="HAMP"/>
    <property type="match status" value="1"/>
</dbReference>
<dbReference type="GO" id="GO:0000155">
    <property type="term" value="F:phosphorelay sensor kinase activity"/>
    <property type="evidence" value="ECO:0007669"/>
    <property type="project" value="InterPro"/>
</dbReference>